<evidence type="ECO:0000256" key="6">
    <source>
        <dbReference type="SAM" id="MobiDB-lite"/>
    </source>
</evidence>
<feature type="compositionally biased region" description="Basic residues" evidence="6">
    <location>
        <begin position="60"/>
        <end position="75"/>
    </location>
</feature>
<evidence type="ECO:0000256" key="3">
    <source>
        <dbReference type="ARBA" id="ARBA00023274"/>
    </source>
</evidence>
<comment type="function">
    <text evidence="5">One of the primary rRNA binding proteins, this protein initially binds near the 5'-end of the 23S rRNA. It is important during the early stages of 50S assembly. It makes multiple contacts with different domains of the 23S rRNA in the assembled 50S subunit and ribosome.</text>
</comment>
<name>A0A1G1XNK3_9BACT</name>
<dbReference type="InterPro" id="IPR023574">
    <property type="entry name" value="Ribosomal_uL4_dom_sf"/>
</dbReference>
<dbReference type="GO" id="GO:1990904">
    <property type="term" value="C:ribonucleoprotein complex"/>
    <property type="evidence" value="ECO:0007669"/>
    <property type="project" value="UniProtKB-KW"/>
</dbReference>
<dbReference type="GO" id="GO:0003735">
    <property type="term" value="F:structural constituent of ribosome"/>
    <property type="evidence" value="ECO:0007669"/>
    <property type="project" value="InterPro"/>
</dbReference>
<dbReference type="InterPro" id="IPR013005">
    <property type="entry name" value="Ribosomal_uL4-like"/>
</dbReference>
<comment type="function">
    <text evidence="5">Forms part of the polypeptide exit tunnel.</text>
</comment>
<dbReference type="HAMAP" id="MF_01328_B">
    <property type="entry name" value="Ribosomal_uL4_B"/>
    <property type="match status" value="1"/>
</dbReference>
<protein>
    <recommendedName>
        <fullName evidence="4 5">Large ribosomal subunit protein uL4</fullName>
    </recommendedName>
</protein>
<dbReference type="Proteomes" id="UP000176260">
    <property type="component" value="Unassembled WGS sequence"/>
</dbReference>
<keyword evidence="5" id="KW-0699">rRNA-binding</keyword>
<sequence>MVKVKVYNLEGKEIEELKLDSQIFDVAINPALVHQVIEAQQANARFAWAHTKNKSEVRGGGRKPWRQKGTGRARHGSIRSPLWIGGGVTFGPRKDRSYTQKVNKKMKRKALYMGLTDKVKENCLVIVDKLELPEIKTKKLANILHKLPMKESISTLIVLAQKDDKIIKSANNLPKIKTIFADSLNIFDILQCKFLLIDKTGIKKITEVYKK</sequence>
<dbReference type="GO" id="GO:0019843">
    <property type="term" value="F:rRNA binding"/>
    <property type="evidence" value="ECO:0007669"/>
    <property type="project" value="UniProtKB-UniRule"/>
</dbReference>
<dbReference type="NCBIfam" id="TIGR03953">
    <property type="entry name" value="rplD_bact"/>
    <property type="match status" value="1"/>
</dbReference>
<organism evidence="7 8">
    <name type="scientific">Candidatus Buchananbacteria bacterium RBG_13_39_9</name>
    <dbReference type="NCBI Taxonomy" id="1797531"/>
    <lineage>
        <taxon>Bacteria</taxon>
        <taxon>Candidatus Buchananiibacteriota</taxon>
    </lineage>
</organism>
<proteinExistence type="inferred from homology"/>
<comment type="caution">
    <text evidence="7">The sequence shown here is derived from an EMBL/GenBank/DDBJ whole genome shotgun (WGS) entry which is preliminary data.</text>
</comment>
<evidence type="ECO:0000256" key="5">
    <source>
        <dbReference type="HAMAP-Rule" id="MF_01328"/>
    </source>
</evidence>
<comment type="similarity">
    <text evidence="1 5">Belongs to the universal ribosomal protein uL4 family.</text>
</comment>
<evidence type="ECO:0000256" key="1">
    <source>
        <dbReference type="ARBA" id="ARBA00010528"/>
    </source>
</evidence>
<evidence type="ECO:0000313" key="7">
    <source>
        <dbReference type="EMBL" id="OGY41693.1"/>
    </source>
</evidence>
<dbReference type="Gene3D" id="3.40.1370.10">
    <property type="match status" value="1"/>
</dbReference>
<dbReference type="GO" id="GO:0005840">
    <property type="term" value="C:ribosome"/>
    <property type="evidence" value="ECO:0007669"/>
    <property type="project" value="UniProtKB-KW"/>
</dbReference>
<gene>
    <name evidence="5" type="primary">rplD</name>
    <name evidence="7" type="ORF">A2Y67_04035</name>
</gene>
<dbReference type="GO" id="GO:0006412">
    <property type="term" value="P:translation"/>
    <property type="evidence" value="ECO:0007669"/>
    <property type="project" value="UniProtKB-UniRule"/>
</dbReference>
<evidence type="ECO:0000256" key="2">
    <source>
        <dbReference type="ARBA" id="ARBA00022980"/>
    </source>
</evidence>
<reference evidence="7 8" key="1">
    <citation type="journal article" date="2016" name="Nat. Commun.">
        <title>Thousands of microbial genomes shed light on interconnected biogeochemical processes in an aquifer system.</title>
        <authorList>
            <person name="Anantharaman K."/>
            <person name="Brown C.T."/>
            <person name="Hug L.A."/>
            <person name="Sharon I."/>
            <person name="Castelle C.J."/>
            <person name="Probst A.J."/>
            <person name="Thomas B.C."/>
            <person name="Singh A."/>
            <person name="Wilkins M.J."/>
            <person name="Karaoz U."/>
            <person name="Brodie E.L."/>
            <person name="Williams K.H."/>
            <person name="Hubbard S.S."/>
            <person name="Banfield J.F."/>
        </authorList>
    </citation>
    <scope>NUCLEOTIDE SEQUENCE [LARGE SCALE GENOMIC DNA]</scope>
</reference>
<dbReference type="Pfam" id="PF00573">
    <property type="entry name" value="Ribosomal_L4"/>
    <property type="match status" value="1"/>
</dbReference>
<accession>A0A1G1XNK3</accession>
<comment type="subunit">
    <text evidence="5">Part of the 50S ribosomal subunit.</text>
</comment>
<dbReference type="PANTHER" id="PTHR10746:SF6">
    <property type="entry name" value="LARGE RIBOSOMAL SUBUNIT PROTEIN UL4M"/>
    <property type="match status" value="1"/>
</dbReference>
<evidence type="ECO:0000313" key="8">
    <source>
        <dbReference type="Proteomes" id="UP000176260"/>
    </source>
</evidence>
<feature type="region of interest" description="Disordered" evidence="6">
    <location>
        <begin position="52"/>
        <end position="75"/>
    </location>
</feature>
<dbReference type="SUPFAM" id="SSF52166">
    <property type="entry name" value="Ribosomal protein L4"/>
    <property type="match status" value="1"/>
</dbReference>
<keyword evidence="2 5" id="KW-0689">Ribosomal protein</keyword>
<dbReference type="PANTHER" id="PTHR10746">
    <property type="entry name" value="50S RIBOSOMAL PROTEIN L4"/>
    <property type="match status" value="1"/>
</dbReference>
<dbReference type="AlphaFoldDB" id="A0A1G1XNK3"/>
<evidence type="ECO:0000256" key="4">
    <source>
        <dbReference type="ARBA" id="ARBA00035244"/>
    </source>
</evidence>
<keyword evidence="3 5" id="KW-0687">Ribonucleoprotein</keyword>
<dbReference type="InterPro" id="IPR002136">
    <property type="entry name" value="Ribosomal_uL4"/>
</dbReference>
<keyword evidence="5" id="KW-0694">RNA-binding</keyword>
<dbReference type="EMBL" id="MHIA01000024">
    <property type="protein sequence ID" value="OGY41693.1"/>
    <property type="molecule type" value="Genomic_DNA"/>
</dbReference>